<sequence length="54" mass="5746">MTEIKNFGMIGTNLKSQAVLSNGEKDDGPQGCYGGGEEEGGSNGEERYRCSSEQ</sequence>
<protein>
    <submittedName>
        <fullName evidence="2">Uncharacterized protein</fullName>
    </submittedName>
</protein>
<feature type="region of interest" description="Disordered" evidence="1">
    <location>
        <begin position="18"/>
        <end position="54"/>
    </location>
</feature>
<proteinExistence type="predicted"/>
<dbReference type="Proteomes" id="UP001381693">
    <property type="component" value="Unassembled WGS sequence"/>
</dbReference>
<dbReference type="AlphaFoldDB" id="A0AAN8WQV9"/>
<evidence type="ECO:0000256" key="1">
    <source>
        <dbReference type="SAM" id="MobiDB-lite"/>
    </source>
</evidence>
<keyword evidence="3" id="KW-1185">Reference proteome</keyword>
<reference evidence="2 3" key="1">
    <citation type="submission" date="2023-11" db="EMBL/GenBank/DDBJ databases">
        <title>Halocaridina rubra genome assembly.</title>
        <authorList>
            <person name="Smith C."/>
        </authorList>
    </citation>
    <scope>NUCLEOTIDE SEQUENCE [LARGE SCALE GENOMIC DNA]</scope>
    <source>
        <strain evidence="2">EP-1</strain>
        <tissue evidence="2">Whole</tissue>
    </source>
</reference>
<feature type="non-terminal residue" evidence="2">
    <location>
        <position position="54"/>
    </location>
</feature>
<dbReference type="EMBL" id="JAXCGZ010015304">
    <property type="protein sequence ID" value="KAK7070575.1"/>
    <property type="molecule type" value="Genomic_DNA"/>
</dbReference>
<comment type="caution">
    <text evidence="2">The sequence shown here is derived from an EMBL/GenBank/DDBJ whole genome shotgun (WGS) entry which is preliminary data.</text>
</comment>
<name>A0AAN8WQV9_HALRR</name>
<evidence type="ECO:0000313" key="3">
    <source>
        <dbReference type="Proteomes" id="UP001381693"/>
    </source>
</evidence>
<gene>
    <name evidence="2" type="ORF">SK128_017546</name>
</gene>
<evidence type="ECO:0000313" key="2">
    <source>
        <dbReference type="EMBL" id="KAK7070575.1"/>
    </source>
</evidence>
<feature type="compositionally biased region" description="Basic and acidic residues" evidence="1">
    <location>
        <begin position="44"/>
        <end position="54"/>
    </location>
</feature>
<organism evidence="2 3">
    <name type="scientific">Halocaridina rubra</name>
    <name type="common">Hawaiian red shrimp</name>
    <dbReference type="NCBI Taxonomy" id="373956"/>
    <lineage>
        <taxon>Eukaryota</taxon>
        <taxon>Metazoa</taxon>
        <taxon>Ecdysozoa</taxon>
        <taxon>Arthropoda</taxon>
        <taxon>Crustacea</taxon>
        <taxon>Multicrustacea</taxon>
        <taxon>Malacostraca</taxon>
        <taxon>Eumalacostraca</taxon>
        <taxon>Eucarida</taxon>
        <taxon>Decapoda</taxon>
        <taxon>Pleocyemata</taxon>
        <taxon>Caridea</taxon>
        <taxon>Atyoidea</taxon>
        <taxon>Atyidae</taxon>
        <taxon>Halocaridina</taxon>
    </lineage>
</organism>
<accession>A0AAN8WQV9</accession>